<evidence type="ECO:0000256" key="1">
    <source>
        <dbReference type="ARBA" id="ARBA00022679"/>
    </source>
</evidence>
<dbReference type="PROSITE" id="PS51186">
    <property type="entry name" value="GNAT"/>
    <property type="match status" value="1"/>
</dbReference>
<name>A0A3D8T1A6_9HELO</name>
<dbReference type="Gene3D" id="3.40.630.30">
    <property type="match status" value="1"/>
</dbReference>
<keyword evidence="2" id="KW-0012">Acyltransferase</keyword>
<proteinExistence type="predicted"/>
<comment type="caution">
    <text evidence="4">The sequence shown here is derived from an EMBL/GenBank/DDBJ whole genome shotgun (WGS) entry which is preliminary data.</text>
</comment>
<evidence type="ECO:0000256" key="2">
    <source>
        <dbReference type="ARBA" id="ARBA00023315"/>
    </source>
</evidence>
<dbReference type="GO" id="GO:0016747">
    <property type="term" value="F:acyltransferase activity, transferring groups other than amino-acyl groups"/>
    <property type="evidence" value="ECO:0007669"/>
    <property type="project" value="InterPro"/>
</dbReference>
<accession>A0A3D8T1A6</accession>
<evidence type="ECO:0000313" key="5">
    <source>
        <dbReference type="Proteomes" id="UP000256328"/>
    </source>
</evidence>
<organism evidence="4 5">
    <name type="scientific">Coleophoma crateriformis</name>
    <dbReference type="NCBI Taxonomy" id="565419"/>
    <lineage>
        <taxon>Eukaryota</taxon>
        <taxon>Fungi</taxon>
        <taxon>Dikarya</taxon>
        <taxon>Ascomycota</taxon>
        <taxon>Pezizomycotina</taxon>
        <taxon>Leotiomycetes</taxon>
        <taxon>Helotiales</taxon>
        <taxon>Dermateaceae</taxon>
        <taxon>Coleophoma</taxon>
    </lineage>
</organism>
<dbReference type="CDD" id="cd04301">
    <property type="entry name" value="NAT_SF"/>
    <property type="match status" value="1"/>
</dbReference>
<reference evidence="4 5" key="1">
    <citation type="journal article" date="2018" name="IMA Fungus">
        <title>IMA Genome-F 9: Draft genome sequence of Annulohypoxylon stygium, Aspergillus mulundensis, Berkeleyomyces basicola (syn. Thielaviopsis basicola), Ceratocystis smalleyi, two Cercospora beticola strains, Coleophoma cylindrospora, Fusarium fracticaudum, Phialophora cf. hyalina, and Morchella septimelata.</title>
        <authorList>
            <person name="Wingfield B.D."/>
            <person name="Bills G.F."/>
            <person name="Dong Y."/>
            <person name="Huang W."/>
            <person name="Nel W.J."/>
            <person name="Swalarsk-Parry B.S."/>
            <person name="Vaghefi N."/>
            <person name="Wilken P.M."/>
            <person name="An Z."/>
            <person name="de Beer Z.W."/>
            <person name="De Vos L."/>
            <person name="Chen L."/>
            <person name="Duong T.A."/>
            <person name="Gao Y."/>
            <person name="Hammerbacher A."/>
            <person name="Kikkert J.R."/>
            <person name="Li Y."/>
            <person name="Li H."/>
            <person name="Li K."/>
            <person name="Li Q."/>
            <person name="Liu X."/>
            <person name="Ma X."/>
            <person name="Naidoo K."/>
            <person name="Pethybridge S.J."/>
            <person name="Sun J."/>
            <person name="Steenkamp E.T."/>
            <person name="van der Nest M.A."/>
            <person name="van Wyk S."/>
            <person name="Wingfield M.J."/>
            <person name="Xiong C."/>
            <person name="Yue Q."/>
            <person name="Zhang X."/>
        </authorList>
    </citation>
    <scope>NUCLEOTIDE SEQUENCE [LARGE SCALE GENOMIC DNA]</scope>
    <source>
        <strain evidence="4 5">BP5796</strain>
    </source>
</reference>
<keyword evidence="1 4" id="KW-0808">Transferase</keyword>
<dbReference type="InterPro" id="IPR050832">
    <property type="entry name" value="Bact_Acetyltransf"/>
</dbReference>
<feature type="domain" description="N-acetyltransferase" evidence="3">
    <location>
        <begin position="17"/>
        <end position="187"/>
    </location>
</feature>
<protein>
    <submittedName>
        <fullName evidence="4">Acetyltransferase-1</fullName>
    </submittedName>
</protein>
<gene>
    <name evidence="4" type="ORF">BP5796_01708</name>
</gene>
<evidence type="ECO:0000259" key="3">
    <source>
        <dbReference type="PROSITE" id="PS51186"/>
    </source>
</evidence>
<keyword evidence="5" id="KW-1185">Reference proteome</keyword>
<dbReference type="Pfam" id="PF00583">
    <property type="entry name" value="Acetyltransf_1"/>
    <property type="match status" value="1"/>
</dbReference>
<dbReference type="Proteomes" id="UP000256328">
    <property type="component" value="Unassembled WGS sequence"/>
</dbReference>
<dbReference type="InterPro" id="IPR000182">
    <property type="entry name" value="GNAT_dom"/>
</dbReference>
<dbReference type="PANTHER" id="PTHR43877">
    <property type="entry name" value="AMINOALKYLPHOSPHONATE N-ACETYLTRANSFERASE-RELATED-RELATED"/>
    <property type="match status" value="1"/>
</dbReference>
<evidence type="ECO:0000313" key="4">
    <source>
        <dbReference type="EMBL" id="RDW92314.1"/>
    </source>
</evidence>
<dbReference type="InterPro" id="IPR016181">
    <property type="entry name" value="Acyl_CoA_acyltransferase"/>
</dbReference>
<sequence length="187" mass="20581">MGENTADLVTPVPKAQVLLRPAAEKDVQAISTLGAYVFSSTFGYSMPASDLAAYLEDAYSLASIARDLANPLADIIVAVDPQDTVMGFVQLTQGTTEPCLEGVESPIELQRLYVGQDFHGSGVGRKLYETVEGMARQRGFKTLWLGVWEENFTAQKVYERFGFSKIGMHDFVMGECVQTDWILSKKL</sequence>
<dbReference type="EMBL" id="PDLN01000002">
    <property type="protein sequence ID" value="RDW92314.1"/>
    <property type="molecule type" value="Genomic_DNA"/>
</dbReference>
<dbReference type="AlphaFoldDB" id="A0A3D8T1A6"/>
<dbReference type="SUPFAM" id="SSF55729">
    <property type="entry name" value="Acyl-CoA N-acyltransferases (Nat)"/>
    <property type="match status" value="1"/>
</dbReference>
<dbReference type="OrthoDB" id="9975416at2759"/>
<dbReference type="PANTHER" id="PTHR43877:SF2">
    <property type="entry name" value="AMINOALKYLPHOSPHONATE N-ACETYLTRANSFERASE-RELATED"/>
    <property type="match status" value="1"/>
</dbReference>